<dbReference type="InterPro" id="IPR029062">
    <property type="entry name" value="Class_I_gatase-like"/>
</dbReference>
<evidence type="ECO:0000313" key="1">
    <source>
        <dbReference type="EMBL" id="MBM7798887.1"/>
    </source>
</evidence>
<keyword evidence="2" id="KW-1185">Reference proteome</keyword>
<gene>
    <name evidence="1" type="ORF">JOE57_001808</name>
</gene>
<organism evidence="1 2">
    <name type="scientific">Microlunatus panaciterrae</name>
    <dbReference type="NCBI Taxonomy" id="400768"/>
    <lineage>
        <taxon>Bacteria</taxon>
        <taxon>Bacillati</taxon>
        <taxon>Actinomycetota</taxon>
        <taxon>Actinomycetes</taxon>
        <taxon>Propionibacteriales</taxon>
        <taxon>Propionibacteriaceae</taxon>
        <taxon>Microlunatus</taxon>
    </lineage>
</organism>
<dbReference type="PANTHER" id="PTHR36848:SF2">
    <property type="entry name" value="SECRETED PROTEIN"/>
    <property type="match status" value="1"/>
</dbReference>
<reference evidence="1 2" key="1">
    <citation type="submission" date="2021-01" db="EMBL/GenBank/DDBJ databases">
        <title>Sequencing the genomes of 1000 actinobacteria strains.</title>
        <authorList>
            <person name="Klenk H.-P."/>
        </authorList>
    </citation>
    <scope>NUCLEOTIDE SEQUENCE [LARGE SCALE GENOMIC DNA]</scope>
    <source>
        <strain evidence="1 2">DSM 18662</strain>
    </source>
</reference>
<dbReference type="Proteomes" id="UP000704762">
    <property type="component" value="Unassembled WGS sequence"/>
</dbReference>
<dbReference type="InterPro" id="IPR053161">
    <property type="entry name" value="Ulvan_degrading_GH"/>
</dbReference>
<accession>A0ABS2RIT4</accession>
<dbReference type="RefSeq" id="WP_204917382.1">
    <property type="nucleotide sequence ID" value="NZ_BAAAQP010000002.1"/>
</dbReference>
<protein>
    <recommendedName>
        <fullName evidence="3">Alpha-L-rhamnosidase</fullName>
    </recommendedName>
</protein>
<dbReference type="EMBL" id="JAFBCF010000001">
    <property type="protein sequence ID" value="MBM7798887.1"/>
    <property type="molecule type" value="Genomic_DNA"/>
</dbReference>
<evidence type="ECO:0008006" key="3">
    <source>
        <dbReference type="Google" id="ProtNLM"/>
    </source>
</evidence>
<dbReference type="SUPFAM" id="SSF49785">
    <property type="entry name" value="Galactose-binding domain-like"/>
    <property type="match status" value="1"/>
</dbReference>
<dbReference type="PANTHER" id="PTHR36848">
    <property type="entry name" value="DNA-BINDING PROTEIN (PUTATIVE SECRETED PROTEIN)-RELATED"/>
    <property type="match status" value="1"/>
</dbReference>
<dbReference type="Gene3D" id="2.60.120.260">
    <property type="entry name" value="Galactose-binding domain-like"/>
    <property type="match status" value="1"/>
</dbReference>
<name>A0ABS2RIT4_9ACTN</name>
<evidence type="ECO:0000313" key="2">
    <source>
        <dbReference type="Proteomes" id="UP000704762"/>
    </source>
</evidence>
<dbReference type="Pfam" id="PF17132">
    <property type="entry name" value="Glyco_hydro_106"/>
    <property type="match status" value="2"/>
</dbReference>
<comment type="caution">
    <text evidence="1">The sequence shown here is derived from an EMBL/GenBank/DDBJ whole genome shotgun (WGS) entry which is preliminary data.</text>
</comment>
<proteinExistence type="predicted"/>
<dbReference type="Gene3D" id="3.40.50.880">
    <property type="match status" value="1"/>
</dbReference>
<dbReference type="InterPro" id="IPR008979">
    <property type="entry name" value="Galactose-bd-like_sf"/>
</dbReference>
<sequence>MGQTRTIDHLRTGFQTPAADSRPMMRWWWFGPSVEREELDRELAALAAAGFGGVEVSFVYPLAPATCSFGSTELFELLRHAALRARELGLRFDLTLGSGWSFGGPHITPELAARHLHWERREITTAAVEVPVTSPWPGDQLVAAFVGQGSVQERPEQLVELEISDGVLQLPAGLGPRVVLLAWSRLTGQNVKRAAAGAEGPVLDHYSAAAAAEHIRQVAAPMLAAVSPDLVGSVFCDSLEAYEADWTPDALAEFQKRRGYDARPRLFQLVEDGDGSAQLRADFYRTLSELYEDNFVAVFAGWAAEQGVPFRIQSYGVPPATVSSYRHADLCEGEGWGWTELPQTRWASSAAHLYGREVVSSEVWTWVHSPSFRATPLDLKGEAHEHFLSGVNQLIGHGWPYSPADAPGLGWFFYAAGAIDDRNPWWPAMPALTTYLHRLSWLLRQGRPVTDVKIYVPASDVYDRIGPAVGGSLNLWQEAADHIGADLIRLVRASGYDFDLVDDDATRVLDPAEVPVVVLPFTTTVPAATGQWLADVAAAGGSVISVGGAGHPAATVGVDDLDRLGAELRRAMPADVVLDPPAADIGVVHRRVDDVDVYLLANTGPEVRSFTFTARTVRSTLEEWDAGTGELLRSGSDPAVELTLHPYQSSVLLGFDGPSPLAEAQQIGVQPSGSELARTRLDGDWLITFLDGGEAGQQQVALPHRWEDQPGRAAYSGLADYETTVLVDPADLAAGHRLLLDLGGCGPADAGSAAEAGIRGRSYRVQVSTPVGEVAQVFVNGVEAGVLWAPPYLLDLTGWLQPGTNDLRLVVANTAANALTTETAIHGLVDDSVARYGRRFRMQDLDRAGDGLASGLLAVPSLVVRSA</sequence>